<organism evidence="4 5">
    <name type="scientific">Bhargavaea cecembensis</name>
    <dbReference type="NCBI Taxonomy" id="394098"/>
    <lineage>
        <taxon>Bacteria</taxon>
        <taxon>Bacillati</taxon>
        <taxon>Bacillota</taxon>
        <taxon>Bacilli</taxon>
        <taxon>Bacillales</taxon>
        <taxon>Caryophanaceae</taxon>
        <taxon>Bhargavaea</taxon>
    </lineage>
</organism>
<sequence length="364" mass="40085">MEPLKMDRSKGMEIGLYSLGDHMMNPHNGEKISAEQRIREIIDAARLADEAGLDVFSVGESHQRHFTTQAHSVVLGAIAQATKRIKIASSSTVLSVWEPVRAYEDFATIDLISGGRAEIIAGSGSRTGAFDLLGYDLNDYEALFEEKLDLLLKLNGADGPVSWEGEFRPPLRDAEIYPRPKGGQLPIWRAVGGPPQSAIKAGYAGVPMMLATLGGPAMNFTVSVDAYREAAQRSGHDPNRLPIGTTSLLYTAETTQDALREYYPHLHYGFMAIRGSGYPKQQFEQAVDHRDALMIGSPQQIIEKILYQYELFGHQRFIAQIDFGGVPFDKVAKNIELIATEIMPAVKKYTREAQEEAGGDLDSN</sequence>
<gene>
    <name evidence="4" type="ORF">AV656_09320</name>
</gene>
<feature type="domain" description="Luciferase-like" evidence="3">
    <location>
        <begin position="25"/>
        <end position="311"/>
    </location>
</feature>
<dbReference type="AlphaFoldDB" id="A0A165GUE0"/>
<dbReference type="GO" id="GO:0005829">
    <property type="term" value="C:cytosol"/>
    <property type="evidence" value="ECO:0007669"/>
    <property type="project" value="TreeGrafter"/>
</dbReference>
<dbReference type="Pfam" id="PF00296">
    <property type="entry name" value="Bac_luciferase"/>
    <property type="match status" value="1"/>
</dbReference>
<protein>
    <submittedName>
        <fullName evidence="4">Luciferase</fullName>
    </submittedName>
</protein>
<evidence type="ECO:0000259" key="3">
    <source>
        <dbReference type="Pfam" id="PF00296"/>
    </source>
</evidence>
<dbReference type="EMBL" id="LQNT01000010">
    <property type="protein sequence ID" value="KZE37724.1"/>
    <property type="molecule type" value="Genomic_DNA"/>
</dbReference>
<dbReference type="GO" id="GO:0016705">
    <property type="term" value="F:oxidoreductase activity, acting on paired donors, with incorporation or reduction of molecular oxygen"/>
    <property type="evidence" value="ECO:0007669"/>
    <property type="project" value="InterPro"/>
</dbReference>
<dbReference type="PANTHER" id="PTHR30137:SF8">
    <property type="entry name" value="BLR5498 PROTEIN"/>
    <property type="match status" value="1"/>
</dbReference>
<dbReference type="RefSeq" id="WP_063181396.1">
    <property type="nucleotide sequence ID" value="NZ_LQNT01000010.1"/>
</dbReference>
<evidence type="ECO:0000256" key="2">
    <source>
        <dbReference type="ARBA" id="ARBA00023033"/>
    </source>
</evidence>
<keyword evidence="2" id="KW-0503">Monooxygenase</keyword>
<dbReference type="Gene3D" id="3.20.20.30">
    <property type="entry name" value="Luciferase-like domain"/>
    <property type="match status" value="1"/>
</dbReference>
<dbReference type="PANTHER" id="PTHR30137">
    <property type="entry name" value="LUCIFERASE-LIKE MONOOXYGENASE"/>
    <property type="match status" value="1"/>
</dbReference>
<comment type="caution">
    <text evidence="4">The sequence shown here is derived from an EMBL/GenBank/DDBJ whole genome shotgun (WGS) entry which is preliminary data.</text>
</comment>
<dbReference type="OrthoDB" id="9776438at2"/>
<evidence type="ECO:0000256" key="1">
    <source>
        <dbReference type="ARBA" id="ARBA00023002"/>
    </source>
</evidence>
<dbReference type="InterPro" id="IPR050766">
    <property type="entry name" value="Bact_Lucif_Oxidored"/>
</dbReference>
<dbReference type="CDD" id="cd00347">
    <property type="entry name" value="Flavin_utilizing_monoxygenases"/>
    <property type="match status" value="1"/>
</dbReference>
<reference evidence="4 5" key="1">
    <citation type="submission" date="2016-01" db="EMBL/GenBank/DDBJ databases">
        <title>Whole genome sequencing of Bhargavaea cecembensis T14.</title>
        <authorList>
            <person name="Hong K.W."/>
        </authorList>
    </citation>
    <scope>NUCLEOTIDE SEQUENCE [LARGE SCALE GENOMIC DNA]</scope>
    <source>
        <strain evidence="4 5">T14</strain>
    </source>
</reference>
<dbReference type="Proteomes" id="UP000076490">
    <property type="component" value="Unassembled WGS sequence"/>
</dbReference>
<evidence type="ECO:0000313" key="5">
    <source>
        <dbReference type="Proteomes" id="UP000076490"/>
    </source>
</evidence>
<dbReference type="InterPro" id="IPR011251">
    <property type="entry name" value="Luciferase-like_dom"/>
</dbReference>
<proteinExistence type="predicted"/>
<name>A0A165GUE0_9BACL</name>
<dbReference type="GO" id="GO:0004497">
    <property type="term" value="F:monooxygenase activity"/>
    <property type="evidence" value="ECO:0007669"/>
    <property type="project" value="UniProtKB-KW"/>
</dbReference>
<accession>A0A165GUE0</accession>
<keyword evidence="1" id="KW-0560">Oxidoreductase</keyword>
<dbReference type="InterPro" id="IPR036661">
    <property type="entry name" value="Luciferase-like_sf"/>
</dbReference>
<dbReference type="SUPFAM" id="SSF51679">
    <property type="entry name" value="Bacterial luciferase-like"/>
    <property type="match status" value="1"/>
</dbReference>
<evidence type="ECO:0000313" key="4">
    <source>
        <dbReference type="EMBL" id="KZE37724.1"/>
    </source>
</evidence>